<feature type="region of interest" description="Disordered" evidence="1">
    <location>
        <begin position="175"/>
        <end position="497"/>
    </location>
</feature>
<feature type="compositionally biased region" description="Basic and acidic residues" evidence="1">
    <location>
        <begin position="288"/>
        <end position="299"/>
    </location>
</feature>
<feature type="compositionally biased region" description="Basic and acidic residues" evidence="1">
    <location>
        <begin position="694"/>
        <end position="713"/>
    </location>
</feature>
<organism evidence="3 4">
    <name type="scientific">Xyrichtys novacula</name>
    <name type="common">Pearly razorfish</name>
    <name type="synonym">Hemipteronotus novacula</name>
    <dbReference type="NCBI Taxonomy" id="13765"/>
    <lineage>
        <taxon>Eukaryota</taxon>
        <taxon>Metazoa</taxon>
        <taxon>Chordata</taxon>
        <taxon>Craniata</taxon>
        <taxon>Vertebrata</taxon>
        <taxon>Euteleostomi</taxon>
        <taxon>Actinopterygii</taxon>
        <taxon>Neopterygii</taxon>
        <taxon>Teleostei</taxon>
        <taxon>Neoteleostei</taxon>
        <taxon>Acanthomorphata</taxon>
        <taxon>Eupercaria</taxon>
        <taxon>Labriformes</taxon>
        <taxon>Labridae</taxon>
        <taxon>Xyrichtys</taxon>
    </lineage>
</organism>
<evidence type="ECO:0000256" key="1">
    <source>
        <dbReference type="SAM" id="MobiDB-lite"/>
    </source>
</evidence>
<dbReference type="InterPro" id="IPR003117">
    <property type="entry name" value="cAMP_dep_PK_reg_su_I/II_a/b"/>
</dbReference>
<feature type="compositionally biased region" description="Polar residues" evidence="1">
    <location>
        <begin position="467"/>
        <end position="478"/>
    </location>
</feature>
<evidence type="ECO:0000313" key="3">
    <source>
        <dbReference type="EMBL" id="CAJ1065494.1"/>
    </source>
</evidence>
<dbReference type="CDD" id="cd23767">
    <property type="entry name" value="IQCD"/>
    <property type="match status" value="1"/>
</dbReference>
<protein>
    <recommendedName>
        <fullName evidence="2">RIIa domain-containing protein</fullName>
    </recommendedName>
</protein>
<feature type="compositionally biased region" description="Polar residues" evidence="1">
    <location>
        <begin position="682"/>
        <end position="693"/>
    </location>
</feature>
<dbReference type="PROSITE" id="PS50096">
    <property type="entry name" value="IQ"/>
    <property type="match status" value="1"/>
</dbReference>
<dbReference type="Gene3D" id="1.20.890.10">
    <property type="entry name" value="cAMP-dependent protein kinase regulatory subunit, dimerization-anchoring domain"/>
    <property type="match status" value="1"/>
</dbReference>
<dbReference type="SUPFAM" id="SSF47391">
    <property type="entry name" value="Dimerization-anchoring domain of cAMP-dependent PK regulatory subunit"/>
    <property type="match status" value="1"/>
</dbReference>
<dbReference type="EMBL" id="OY660873">
    <property type="protein sequence ID" value="CAJ1065494.1"/>
    <property type="molecule type" value="Genomic_DNA"/>
</dbReference>
<dbReference type="AlphaFoldDB" id="A0AAV1FX96"/>
<feature type="compositionally biased region" description="Acidic residues" evidence="1">
    <location>
        <begin position="552"/>
        <end position="572"/>
    </location>
</feature>
<feature type="compositionally biased region" description="Acidic residues" evidence="1">
    <location>
        <begin position="277"/>
        <end position="287"/>
    </location>
</feature>
<dbReference type="SMART" id="SM00394">
    <property type="entry name" value="RIIa"/>
    <property type="match status" value="1"/>
</dbReference>
<feature type="compositionally biased region" description="Basic and acidic residues" evidence="1">
    <location>
        <begin position="393"/>
        <end position="412"/>
    </location>
</feature>
<name>A0AAV1FX96_XYRNO</name>
<gene>
    <name evidence="3" type="ORF">XNOV1_A043392</name>
</gene>
<dbReference type="InterPro" id="IPR000048">
    <property type="entry name" value="IQ_motif_EF-hand-BS"/>
</dbReference>
<evidence type="ECO:0000259" key="2">
    <source>
        <dbReference type="SMART" id="SM00394"/>
    </source>
</evidence>
<sequence length="713" mass="78754">MSVPFSNTHLRVPRGFGTILEGLAREVLRDQPEDIPKYAAQHFDALLRQREESGMDPAEWAAKLEDRFYNNHAFKASAGEESYITKKQIISLQKEPSEEESDDRLPAQDKQPGELSETKEEEAQTIIPFDTVDSAANEKDGSSLLDHDTHDSELDATDSFKGVSNLDVCAQELGLAEDGDIKESAGEEKETEDLDKQEKAEIEDPEEVPPFSGVADVDICAEELGRIEKTTEGDTAKDDTLFIETKSSAPQPERTGEESSLSESESPRGNLPKAEDQAEITEEEKEDTGDTLRGIHESLAHMGGGNASPKEDSLVEISFEDVPEAQQTKEDGEKQPEEEDSAEDLDTALSEMQQGEESEEVTAVEKDQNILCTGGHSEPEVLVIEEEGNTGDQDIKMQETSDTVKETAKTKDSDDEGDEVGKSNISSLQFTPESDEEKLEDENEENWQESEDKFSQHENFIKEMENSNDPDSKNSVTTGLLEGEEVGTQREDCSEDDQEVINDGAENISSQVLHSDILVDRESETFETKPQLLLKEIDESPTELTKSLPEDSAAELEVTLEEETSQTEEPEEEGKMDSCVQERSDAVCEESSISHTLSEEQLPHDHPGGEVQLESDKDTSEPKGNGSNKEECSRPQEEEDIMDIPLDDPEANRAAAKIQAGFRGHMTRKKMKPEDKTEGEEVSSTGEVLNGSQGDREGGSRAVERDDTSVPEQ</sequence>
<dbReference type="InterPro" id="IPR047579">
    <property type="entry name" value="DD_CABYR_SP17"/>
</dbReference>
<feature type="region of interest" description="Disordered" evidence="1">
    <location>
        <begin position="522"/>
        <end position="713"/>
    </location>
</feature>
<feature type="compositionally biased region" description="Basic and acidic residues" evidence="1">
    <location>
        <begin position="136"/>
        <end position="153"/>
    </location>
</feature>
<dbReference type="Pfam" id="PF00612">
    <property type="entry name" value="IQ"/>
    <property type="match status" value="1"/>
</dbReference>
<dbReference type="Proteomes" id="UP001178508">
    <property type="component" value="Chromosome 10"/>
</dbReference>
<reference evidence="3" key="1">
    <citation type="submission" date="2023-08" db="EMBL/GenBank/DDBJ databases">
        <authorList>
            <person name="Alioto T."/>
            <person name="Alioto T."/>
            <person name="Gomez Garrido J."/>
        </authorList>
    </citation>
    <scope>NUCLEOTIDE SEQUENCE</scope>
</reference>
<feature type="compositionally biased region" description="Basic and acidic residues" evidence="1">
    <location>
        <begin position="573"/>
        <end position="586"/>
    </location>
</feature>
<accession>A0AAV1FX96</accession>
<evidence type="ECO:0000313" key="4">
    <source>
        <dbReference type="Proteomes" id="UP001178508"/>
    </source>
</evidence>
<feature type="compositionally biased region" description="Acidic residues" evidence="1">
    <location>
        <begin position="433"/>
        <end position="449"/>
    </location>
</feature>
<feature type="region of interest" description="Disordered" evidence="1">
    <location>
        <begin position="92"/>
        <end position="157"/>
    </location>
</feature>
<dbReference type="Pfam" id="PF02197">
    <property type="entry name" value="RIIa"/>
    <property type="match status" value="1"/>
</dbReference>
<feature type="compositionally biased region" description="Acidic residues" evidence="1">
    <location>
        <begin position="336"/>
        <end position="346"/>
    </location>
</feature>
<feature type="domain" description="RIIa" evidence="2">
    <location>
        <begin position="14"/>
        <end position="51"/>
    </location>
</feature>
<dbReference type="PANTHER" id="PTHR10699">
    <property type="entry name" value="NEUROMODULIN"/>
    <property type="match status" value="1"/>
</dbReference>
<feature type="compositionally biased region" description="Basic and acidic residues" evidence="1">
    <location>
        <begin position="450"/>
        <end position="465"/>
    </location>
</feature>
<feature type="compositionally biased region" description="Acidic residues" evidence="1">
    <location>
        <begin position="637"/>
        <end position="649"/>
    </location>
</feature>
<dbReference type="CDD" id="cd12100">
    <property type="entry name" value="DD_CABYR_SP17"/>
    <property type="match status" value="1"/>
</dbReference>
<feature type="compositionally biased region" description="Basic and acidic residues" evidence="1">
    <location>
        <begin position="597"/>
        <end position="621"/>
    </location>
</feature>
<feature type="compositionally biased region" description="Basic and acidic residues" evidence="1">
    <location>
        <begin position="179"/>
        <end position="202"/>
    </location>
</feature>
<feature type="compositionally biased region" description="Polar residues" evidence="1">
    <location>
        <begin position="423"/>
        <end position="432"/>
    </location>
</feature>
<dbReference type="PANTHER" id="PTHR10699:SF16">
    <property type="entry name" value="SPERM SURFACE PROTEIN SP17"/>
    <property type="match status" value="1"/>
</dbReference>
<proteinExistence type="predicted"/>
<feature type="compositionally biased region" description="Basic and acidic residues" evidence="1">
    <location>
        <begin position="223"/>
        <end position="240"/>
    </location>
</feature>
<keyword evidence="4" id="KW-1185">Reference proteome</keyword>
<dbReference type="GO" id="GO:0005516">
    <property type="term" value="F:calmodulin binding"/>
    <property type="evidence" value="ECO:0007669"/>
    <property type="project" value="TreeGrafter"/>
</dbReference>
<dbReference type="SMART" id="SM00015">
    <property type="entry name" value="IQ"/>
    <property type="match status" value="1"/>
</dbReference>